<keyword evidence="1" id="KW-1133">Transmembrane helix</keyword>
<gene>
    <name evidence="2" type="ORF">RsTaC01_0868</name>
</gene>
<dbReference type="EMBL" id="AP027925">
    <property type="protein sequence ID" value="BED92943.1"/>
    <property type="molecule type" value="Genomic_DNA"/>
</dbReference>
<sequence length="151" mass="17206">MGEYDFINGQGFMERGKFNPIRDSKLFNKKVNKILAVNLALGLSFVGCNFRAVDTKPHGILKWVKVNLKKSVLIGLISLLGGAGSYLGYKGYQYSHVKFYDSELEAEKDLKKVKSEYQDLEFEIRKVHSTSKDTIRMVIDLLLVQNVVREI</sequence>
<proteinExistence type="predicted"/>
<dbReference type="Proteomes" id="UP001335720">
    <property type="component" value="Chromosome"/>
</dbReference>
<reference evidence="2" key="1">
    <citation type="journal article" date="2023" name="ISME J.">
        <title>Emergence of putative energy parasites within Clostridia revealed by genome analysis of a novel endosymbiotic clade.</title>
        <authorList>
            <person name="Takahashi K."/>
            <person name="Kuwahara H."/>
            <person name="Horikawa Y."/>
            <person name="Izawa K."/>
            <person name="Kato D."/>
            <person name="Inagaki T."/>
            <person name="Yuki M."/>
            <person name="Ohkuma M."/>
            <person name="Hongoh Y."/>
        </authorList>
    </citation>
    <scope>NUCLEOTIDE SEQUENCE</scope>
    <source>
        <strain evidence="2">RsTa-C01</strain>
    </source>
</reference>
<evidence type="ECO:0000256" key="1">
    <source>
        <dbReference type="SAM" id="Phobius"/>
    </source>
</evidence>
<name>A0AA48HX11_9FIRM</name>
<keyword evidence="1" id="KW-0472">Membrane</keyword>
<protein>
    <submittedName>
        <fullName evidence="2">Uncharacterized protein</fullName>
    </submittedName>
</protein>
<feature type="transmembrane region" description="Helical" evidence="1">
    <location>
        <begin position="72"/>
        <end position="89"/>
    </location>
</feature>
<organism evidence="2">
    <name type="scientific">Candidatus Paraimprobicoccus trichonymphae</name>
    <dbReference type="NCBI Taxonomy" id="3033793"/>
    <lineage>
        <taxon>Bacteria</taxon>
        <taxon>Bacillati</taxon>
        <taxon>Bacillota</taxon>
        <taxon>Clostridia</taxon>
        <taxon>Candidatus Paraimprobicoccus</taxon>
    </lineage>
</organism>
<feature type="transmembrane region" description="Helical" evidence="1">
    <location>
        <begin position="34"/>
        <end position="52"/>
    </location>
</feature>
<evidence type="ECO:0000313" key="2">
    <source>
        <dbReference type="EMBL" id="BED92943.1"/>
    </source>
</evidence>
<dbReference type="KEGG" id="ptrh:RsTaC01_0868"/>
<keyword evidence="1" id="KW-0812">Transmembrane</keyword>
<dbReference type="AlphaFoldDB" id="A0AA48HX11"/>
<accession>A0AA48HX11</accession>